<keyword evidence="8" id="KW-1185">Reference proteome</keyword>
<dbReference type="PROSITE" id="PS50294">
    <property type="entry name" value="WD_REPEATS_REGION"/>
    <property type="match status" value="1"/>
</dbReference>
<dbReference type="OrthoDB" id="7318948at2759"/>
<name>A0A4S4LW70_9AGAM</name>
<dbReference type="InterPro" id="IPR001680">
    <property type="entry name" value="WD40_rpt"/>
</dbReference>
<dbReference type="Pfam" id="PF00400">
    <property type="entry name" value="WD40"/>
    <property type="match status" value="2"/>
</dbReference>
<keyword evidence="5" id="KW-0804">Transcription</keyword>
<keyword evidence="2 6" id="KW-0853">WD repeat</keyword>
<comment type="similarity">
    <text evidence="1">Belongs to the WD repeat ESC family.</text>
</comment>
<dbReference type="PANTHER" id="PTHR10253">
    <property type="entry name" value="POLYCOMB PROTEIN"/>
    <property type="match status" value="1"/>
</dbReference>
<evidence type="ECO:0000256" key="5">
    <source>
        <dbReference type="ARBA" id="ARBA00023163"/>
    </source>
</evidence>
<evidence type="ECO:0000313" key="8">
    <source>
        <dbReference type="Proteomes" id="UP000310158"/>
    </source>
</evidence>
<dbReference type="Gene3D" id="2.130.10.10">
    <property type="entry name" value="YVTN repeat-like/Quinoprotein amine dehydrogenase"/>
    <property type="match status" value="1"/>
</dbReference>
<protein>
    <submittedName>
        <fullName evidence="7">Uncharacterized protein</fullName>
    </submittedName>
</protein>
<reference evidence="7 8" key="1">
    <citation type="submission" date="2019-02" db="EMBL/GenBank/DDBJ databases">
        <title>Genome sequencing of the rare red list fungi Bondarzewia mesenterica.</title>
        <authorList>
            <person name="Buettner E."/>
            <person name="Kellner H."/>
        </authorList>
    </citation>
    <scope>NUCLEOTIDE SEQUENCE [LARGE SCALE GENOMIC DNA]</scope>
    <source>
        <strain evidence="7 8">DSM 108281</strain>
    </source>
</reference>
<keyword evidence="4" id="KW-0805">Transcription regulation</keyword>
<dbReference type="PROSITE" id="PS50082">
    <property type="entry name" value="WD_REPEATS_2"/>
    <property type="match status" value="1"/>
</dbReference>
<dbReference type="SMART" id="SM00320">
    <property type="entry name" value="WD40"/>
    <property type="match status" value="2"/>
</dbReference>
<evidence type="ECO:0000256" key="2">
    <source>
        <dbReference type="ARBA" id="ARBA00022574"/>
    </source>
</evidence>
<evidence type="ECO:0000256" key="4">
    <source>
        <dbReference type="ARBA" id="ARBA00023015"/>
    </source>
</evidence>
<dbReference type="InterPro" id="IPR015943">
    <property type="entry name" value="WD40/YVTN_repeat-like_dom_sf"/>
</dbReference>
<feature type="repeat" description="WD" evidence="6">
    <location>
        <begin position="152"/>
        <end position="185"/>
    </location>
</feature>
<sequence>MIPEWKKMIQYWSGTIAVGTVGQKTNEGVTSVCWALSRNQPLNPFIVFCCTSLLYVVDVRLCQIVGYLRGHGGAITSITAHPTTPDILCTTARDFTARIYDLTLNPTQEPNNPEWMPGTGPSRAGAAHGLHMTEPEGKGIGRCVVVLCGGRSGGHQSVVHDAAFHPLLPLIATCGMDRAVKIWRLPPSVEGENPPIQREDKPLFSSSCVHKARVLSINWVSHDILVTHSAPAPMRREESDEWYEEPGTMVLWKWLSTDRFFPPNQPFQEVLRGCAADYQDSASFKILSSVSLPYPPPSFRLSIYRSVDPVTGLNVDDPLILLPLSNTLRIINVCHLSPREPPPFPLDEPEVVMMTKRMRLEEPDQEEREDLGTWQEDLGWKIVLGAPGEQEVEEIEAANMGLDGRVIAAVGRKGSLWIWVDSTS</sequence>
<dbReference type="InterPro" id="IPR051243">
    <property type="entry name" value="PcG_WD-repeat"/>
</dbReference>
<dbReference type="AlphaFoldDB" id="A0A4S4LW70"/>
<evidence type="ECO:0000256" key="3">
    <source>
        <dbReference type="ARBA" id="ARBA00022737"/>
    </source>
</evidence>
<organism evidence="7 8">
    <name type="scientific">Bondarzewia mesenterica</name>
    <dbReference type="NCBI Taxonomy" id="1095465"/>
    <lineage>
        <taxon>Eukaryota</taxon>
        <taxon>Fungi</taxon>
        <taxon>Dikarya</taxon>
        <taxon>Basidiomycota</taxon>
        <taxon>Agaricomycotina</taxon>
        <taxon>Agaricomycetes</taxon>
        <taxon>Russulales</taxon>
        <taxon>Bondarzewiaceae</taxon>
        <taxon>Bondarzewia</taxon>
    </lineage>
</organism>
<dbReference type="EMBL" id="SGPL01000141">
    <property type="protein sequence ID" value="THH16816.1"/>
    <property type="molecule type" value="Genomic_DNA"/>
</dbReference>
<proteinExistence type="inferred from homology"/>
<comment type="caution">
    <text evidence="7">The sequence shown here is derived from an EMBL/GenBank/DDBJ whole genome shotgun (WGS) entry which is preliminary data.</text>
</comment>
<dbReference type="SUPFAM" id="SSF50978">
    <property type="entry name" value="WD40 repeat-like"/>
    <property type="match status" value="1"/>
</dbReference>
<keyword evidence="3" id="KW-0677">Repeat</keyword>
<dbReference type="Proteomes" id="UP000310158">
    <property type="component" value="Unassembled WGS sequence"/>
</dbReference>
<evidence type="ECO:0000313" key="7">
    <source>
        <dbReference type="EMBL" id="THH16816.1"/>
    </source>
</evidence>
<evidence type="ECO:0000256" key="6">
    <source>
        <dbReference type="PROSITE-ProRule" id="PRU00221"/>
    </source>
</evidence>
<gene>
    <name evidence="7" type="ORF">EW146_g3895</name>
</gene>
<evidence type="ECO:0000256" key="1">
    <source>
        <dbReference type="ARBA" id="ARBA00008075"/>
    </source>
</evidence>
<dbReference type="InterPro" id="IPR036322">
    <property type="entry name" value="WD40_repeat_dom_sf"/>
</dbReference>
<accession>A0A4S4LW70</accession>